<dbReference type="Pfam" id="PF01012">
    <property type="entry name" value="ETF"/>
    <property type="match status" value="1"/>
</dbReference>
<keyword evidence="2" id="KW-0274">FAD</keyword>
<dbReference type="GO" id="GO:0009055">
    <property type="term" value="F:electron transfer activity"/>
    <property type="evidence" value="ECO:0007669"/>
    <property type="project" value="InterPro"/>
</dbReference>
<comment type="similarity">
    <text evidence="1">Belongs to the ETF alpha-subunit/FixB family.</text>
</comment>
<proteinExistence type="inferred from homology"/>
<protein>
    <recommendedName>
        <fullName evidence="3">Electron transfer flavoprotein alpha/beta-subunit N-terminal domain-containing protein</fullName>
    </recommendedName>
</protein>
<evidence type="ECO:0000256" key="1">
    <source>
        <dbReference type="ARBA" id="ARBA00005817"/>
    </source>
</evidence>
<keyword evidence="2" id="KW-0285">Flavoprotein</keyword>
<dbReference type="Gene3D" id="3.40.50.620">
    <property type="entry name" value="HUPs"/>
    <property type="match status" value="1"/>
</dbReference>
<dbReference type="InterPro" id="IPR014730">
    <property type="entry name" value="ETF_a/b_N"/>
</dbReference>
<comment type="cofactor">
    <cofactor evidence="2">
        <name>FAD</name>
        <dbReference type="ChEBI" id="CHEBI:57692"/>
    </cofactor>
    <text evidence="2">Binds 1 FAD per dimer.</text>
</comment>
<dbReference type="HOGENOM" id="CLU_034178_1_1_0"/>
<dbReference type="Pfam" id="PF00766">
    <property type="entry name" value="ETF_alpha"/>
    <property type="match status" value="1"/>
</dbReference>
<feature type="binding site" evidence="2">
    <location>
        <begin position="333"/>
        <end position="340"/>
    </location>
    <ligand>
        <name>FAD</name>
        <dbReference type="ChEBI" id="CHEBI:57692"/>
    </ligand>
</feature>
<dbReference type="GO" id="GO:0050660">
    <property type="term" value="F:flavin adenine dinucleotide binding"/>
    <property type="evidence" value="ECO:0007669"/>
    <property type="project" value="InterPro"/>
</dbReference>
<feature type="binding site" evidence="2">
    <location>
        <begin position="302"/>
        <end position="303"/>
    </location>
    <ligand>
        <name>FAD</name>
        <dbReference type="ChEBI" id="CHEBI:57692"/>
    </ligand>
</feature>
<dbReference type="CDD" id="cd01715">
    <property type="entry name" value="ETF_alpha"/>
    <property type="match status" value="1"/>
</dbReference>
<organism evidence="4 5">
    <name type="scientific">Fusobacterium vincentii 4_1_13</name>
    <dbReference type="NCBI Taxonomy" id="469606"/>
    <lineage>
        <taxon>Bacteria</taxon>
        <taxon>Fusobacteriati</taxon>
        <taxon>Fusobacteriota</taxon>
        <taxon>Fusobacteriia</taxon>
        <taxon>Fusobacteriales</taxon>
        <taxon>Fusobacteriaceae</taxon>
        <taxon>Fusobacterium</taxon>
    </lineage>
</organism>
<dbReference type="PIRSF" id="PIRSF000089">
    <property type="entry name" value="Electra_flavoP_a"/>
    <property type="match status" value="1"/>
</dbReference>
<dbReference type="eggNOG" id="COG2025">
    <property type="taxonomic scope" value="Bacteria"/>
</dbReference>
<reference evidence="4 5" key="1">
    <citation type="submission" date="2011-10" db="EMBL/GenBank/DDBJ databases">
        <title>The Genome Sequence of Fusobacterium sp. 4_1_13.</title>
        <authorList>
            <consortium name="The Broad Institute Genome Sequencing Platform"/>
            <person name="Earl A."/>
            <person name="Ward D."/>
            <person name="Feldgarden M."/>
            <person name="Gevers D."/>
            <person name="Strauss J."/>
            <person name="Ambrose C."/>
            <person name="Allen-Vercoe E."/>
            <person name="Young S.K."/>
            <person name="Zeng Q."/>
            <person name="Gargeya S."/>
            <person name="Fitzgerald M."/>
            <person name="Haas B."/>
            <person name="Abouelleil A."/>
            <person name="Alvarado L."/>
            <person name="Arachchi H.M."/>
            <person name="Berlin A."/>
            <person name="Brown A."/>
            <person name="Chapman S.B."/>
            <person name="Chen Z."/>
            <person name="Dunbar C."/>
            <person name="Freedman E."/>
            <person name="Gearin G."/>
            <person name="Goldberg J."/>
            <person name="Griggs A."/>
            <person name="Gujja S."/>
            <person name="Heiman D."/>
            <person name="Howarth C."/>
            <person name="Larson L."/>
            <person name="Lui A."/>
            <person name="MacDonald P.J."/>
            <person name="Montmayeur A."/>
            <person name="Murphy C."/>
            <person name="Neiman D."/>
            <person name="Pearson M."/>
            <person name="Priest M."/>
            <person name="Roberts A."/>
            <person name="Saif S."/>
            <person name="Shea T."/>
            <person name="Shenoy N."/>
            <person name="Sisk P."/>
            <person name="Stolte C."/>
            <person name="Sykes S."/>
            <person name="Wortman J."/>
            <person name="Nusbaum C."/>
            <person name="Birren B."/>
        </authorList>
    </citation>
    <scope>NUCLEOTIDE SEQUENCE [LARGE SCALE GENOMIC DNA]</scope>
    <source>
        <strain evidence="4 5">4_1_13</strain>
    </source>
</reference>
<dbReference type="InterPro" id="IPR014729">
    <property type="entry name" value="Rossmann-like_a/b/a_fold"/>
</dbReference>
<feature type="domain" description="Electron transfer flavoprotein alpha/beta-subunit N-terminal" evidence="3">
    <location>
        <begin position="62"/>
        <end position="258"/>
    </location>
</feature>
<evidence type="ECO:0000256" key="2">
    <source>
        <dbReference type="PIRSR" id="PIRSR000089-1"/>
    </source>
</evidence>
<feature type="binding site" evidence="2">
    <location>
        <begin position="316"/>
        <end position="320"/>
    </location>
    <ligand>
        <name>FAD</name>
        <dbReference type="ChEBI" id="CHEBI:57692"/>
    </ligand>
</feature>
<feature type="binding site" evidence="2">
    <location>
        <position position="277"/>
    </location>
    <ligand>
        <name>FAD</name>
        <dbReference type="ChEBI" id="CHEBI:57692"/>
    </ligand>
</feature>
<dbReference type="SUPFAM" id="SSF52467">
    <property type="entry name" value="DHS-like NAD/FAD-binding domain"/>
    <property type="match status" value="1"/>
</dbReference>
<dbReference type="PANTHER" id="PTHR43153:SF1">
    <property type="entry name" value="ELECTRON TRANSFER FLAVOPROTEIN SUBUNIT ALPHA, MITOCHONDRIAL"/>
    <property type="match status" value="1"/>
</dbReference>
<dbReference type="AlphaFoldDB" id="A0A0M1VT26"/>
<dbReference type="EMBL" id="ACDE02000013">
    <property type="protein sequence ID" value="EEO39615.1"/>
    <property type="molecule type" value="Genomic_DNA"/>
</dbReference>
<dbReference type="Proteomes" id="UP000004925">
    <property type="component" value="Unassembled WGS sequence"/>
</dbReference>
<sequence length="391" mass="42204">MNLNDYKGILVFAEQRDGILQNVGLELLGKATELAYEINKQIALKDAGDELADFAGKKEAAIKSVDIAAATLEEDDQELKNKVADVKKNNPDAARVTALLVGHNIKNLAQDLIKAGADKVLVVDKPELEVYDTEAYAQVLTAAINNQKPEIVLFGATTLGRDLAPRVSSRIATGLTADCTKLELLKDKERQLGMTRPAFGGNLMATIVSPDHRPQMATVRPGVMKKLPKSDDRTGEVLEFPVTLDTSKMKVKLLKVVKEGGNKVDISEAKILVSGGRGVGAKQNFELLEDLAAEIGGIVSSSRAQVDAGNMPHDRQVGQTGKTVRPEVYFACGISGAIQHVAGMEESEFIIAINKDRFAPIFSVVDLGIVGDLHKILPILTEEIKKYKATK</sequence>
<dbReference type="InterPro" id="IPR001308">
    <property type="entry name" value="ETF_a/FixB"/>
</dbReference>
<dbReference type="GO" id="GO:0033539">
    <property type="term" value="P:fatty acid beta-oxidation using acyl-CoA dehydrogenase"/>
    <property type="evidence" value="ECO:0007669"/>
    <property type="project" value="TreeGrafter"/>
</dbReference>
<dbReference type="InterPro" id="IPR033947">
    <property type="entry name" value="ETF_alpha_N"/>
</dbReference>
<dbReference type="RefSeq" id="WP_008802554.1">
    <property type="nucleotide sequence ID" value="NZ_KQ235735.1"/>
</dbReference>
<evidence type="ECO:0000313" key="4">
    <source>
        <dbReference type="EMBL" id="EEO39615.1"/>
    </source>
</evidence>
<dbReference type="SMART" id="SM00893">
    <property type="entry name" value="ETF"/>
    <property type="match status" value="1"/>
</dbReference>
<dbReference type="InterPro" id="IPR014731">
    <property type="entry name" value="ETF_asu_C"/>
</dbReference>
<dbReference type="SUPFAM" id="SSF52402">
    <property type="entry name" value="Adenine nucleotide alpha hydrolases-like"/>
    <property type="match status" value="2"/>
</dbReference>
<evidence type="ECO:0000259" key="3">
    <source>
        <dbReference type="SMART" id="SM00893"/>
    </source>
</evidence>
<dbReference type="PANTHER" id="PTHR43153">
    <property type="entry name" value="ELECTRON TRANSFER FLAVOPROTEIN ALPHA"/>
    <property type="match status" value="1"/>
</dbReference>
<comment type="caution">
    <text evidence="4">The sequence shown here is derived from an EMBL/GenBank/DDBJ whole genome shotgun (WGS) entry which is preliminary data.</text>
</comment>
<evidence type="ECO:0000313" key="5">
    <source>
        <dbReference type="Proteomes" id="UP000004925"/>
    </source>
</evidence>
<accession>A0A0M1VT26</accession>
<dbReference type="Gene3D" id="3.40.50.1220">
    <property type="entry name" value="TPP-binding domain"/>
    <property type="match status" value="1"/>
</dbReference>
<gene>
    <name evidence="4" type="ORF">FSCG_00328</name>
</gene>
<feature type="binding site" evidence="2">
    <location>
        <position position="354"/>
    </location>
    <ligand>
        <name>FAD</name>
        <dbReference type="ChEBI" id="CHEBI:57692"/>
    </ligand>
</feature>
<dbReference type="InterPro" id="IPR029035">
    <property type="entry name" value="DHS-like_NAD/FAD-binding_dom"/>
</dbReference>
<name>A0A0M1VT26_FUSVC</name>